<dbReference type="GO" id="GO:0008270">
    <property type="term" value="F:zinc ion binding"/>
    <property type="evidence" value="ECO:0007669"/>
    <property type="project" value="InterPro"/>
</dbReference>
<sequence>VRDSVFRRDGGQCTHVGPSGVRCAARVFLQYDHVEPFAMGGAHTEENVRLLCGKHNRRRERFTRRRHPD</sequence>
<protein>
    <submittedName>
        <fullName evidence="2">HNH endonuclease</fullName>
    </submittedName>
</protein>
<evidence type="ECO:0000313" key="2">
    <source>
        <dbReference type="EMBL" id="MCA9759422.1"/>
    </source>
</evidence>
<comment type="caution">
    <text evidence="2">The sequence shown here is derived from an EMBL/GenBank/DDBJ whole genome shotgun (WGS) entry which is preliminary data.</text>
</comment>
<name>A0A956NHB1_UNCEI</name>
<dbReference type="InterPro" id="IPR002711">
    <property type="entry name" value="HNH"/>
</dbReference>
<dbReference type="AlphaFoldDB" id="A0A956NHB1"/>
<reference evidence="2" key="2">
    <citation type="journal article" date="2021" name="Microbiome">
        <title>Successional dynamics and alternative stable states in a saline activated sludge microbial community over 9 years.</title>
        <authorList>
            <person name="Wang Y."/>
            <person name="Ye J."/>
            <person name="Ju F."/>
            <person name="Liu L."/>
            <person name="Boyd J.A."/>
            <person name="Deng Y."/>
            <person name="Parks D.H."/>
            <person name="Jiang X."/>
            <person name="Yin X."/>
            <person name="Woodcroft B.J."/>
            <person name="Tyson G.W."/>
            <person name="Hugenholtz P."/>
            <person name="Polz M.F."/>
            <person name="Zhang T."/>
        </authorList>
    </citation>
    <scope>NUCLEOTIDE SEQUENCE</scope>
    <source>
        <strain evidence="2">HKST-UBA02</strain>
    </source>
</reference>
<dbReference type="InterPro" id="IPR003615">
    <property type="entry name" value="HNH_nuc"/>
</dbReference>
<gene>
    <name evidence="2" type="ORF">KDA27_26750</name>
</gene>
<dbReference type="GO" id="GO:0003676">
    <property type="term" value="F:nucleic acid binding"/>
    <property type="evidence" value="ECO:0007669"/>
    <property type="project" value="InterPro"/>
</dbReference>
<keyword evidence="2" id="KW-0378">Hydrolase</keyword>
<feature type="domain" description="HNH" evidence="1">
    <location>
        <begin position="24"/>
        <end position="58"/>
    </location>
</feature>
<accession>A0A956NHB1</accession>
<feature type="non-terminal residue" evidence="2">
    <location>
        <position position="1"/>
    </location>
</feature>
<keyword evidence="2" id="KW-0540">Nuclease</keyword>
<organism evidence="2 3">
    <name type="scientific">Eiseniibacteriota bacterium</name>
    <dbReference type="NCBI Taxonomy" id="2212470"/>
    <lineage>
        <taxon>Bacteria</taxon>
        <taxon>Candidatus Eiseniibacteriota</taxon>
    </lineage>
</organism>
<dbReference type="GO" id="GO:0004519">
    <property type="term" value="F:endonuclease activity"/>
    <property type="evidence" value="ECO:0007669"/>
    <property type="project" value="UniProtKB-KW"/>
</dbReference>
<keyword evidence="2" id="KW-0255">Endonuclease</keyword>
<dbReference type="CDD" id="cd00085">
    <property type="entry name" value="HNHc"/>
    <property type="match status" value="1"/>
</dbReference>
<dbReference type="EMBL" id="JAGQHS010000342">
    <property type="protein sequence ID" value="MCA9759422.1"/>
    <property type="molecule type" value="Genomic_DNA"/>
</dbReference>
<evidence type="ECO:0000259" key="1">
    <source>
        <dbReference type="Pfam" id="PF01844"/>
    </source>
</evidence>
<reference evidence="2" key="1">
    <citation type="submission" date="2020-04" db="EMBL/GenBank/DDBJ databases">
        <authorList>
            <person name="Zhang T."/>
        </authorList>
    </citation>
    <scope>NUCLEOTIDE SEQUENCE</scope>
    <source>
        <strain evidence="2">HKST-UBA02</strain>
    </source>
</reference>
<dbReference type="Gene3D" id="1.10.30.50">
    <property type="match status" value="1"/>
</dbReference>
<proteinExistence type="predicted"/>
<evidence type="ECO:0000313" key="3">
    <source>
        <dbReference type="Proteomes" id="UP000739538"/>
    </source>
</evidence>
<dbReference type="Pfam" id="PF01844">
    <property type="entry name" value="HNH"/>
    <property type="match status" value="1"/>
</dbReference>
<dbReference type="Proteomes" id="UP000739538">
    <property type="component" value="Unassembled WGS sequence"/>
</dbReference>